<dbReference type="InterPro" id="IPR010987">
    <property type="entry name" value="Glutathione-S-Trfase_C-like"/>
</dbReference>
<name>A0A8K0EF63_BRALA</name>
<evidence type="ECO:0000259" key="3">
    <source>
        <dbReference type="PROSITE" id="PS50405"/>
    </source>
</evidence>
<dbReference type="Pfam" id="PF14497">
    <property type="entry name" value="GST_C_3"/>
    <property type="match status" value="1"/>
</dbReference>
<feature type="domain" description="GST N-terminal" evidence="2">
    <location>
        <begin position="2"/>
        <end position="79"/>
    </location>
</feature>
<accession>A0A8K0EF63</accession>
<dbReference type="InterPro" id="IPR036249">
    <property type="entry name" value="Thioredoxin-like_sf"/>
</dbReference>
<dbReference type="SUPFAM" id="SSF52833">
    <property type="entry name" value="Thioredoxin-like"/>
    <property type="match status" value="1"/>
</dbReference>
<dbReference type="InterPro" id="IPR040079">
    <property type="entry name" value="Glutathione_S-Trfase"/>
</dbReference>
<dbReference type="SUPFAM" id="SSF47616">
    <property type="entry name" value="GST C-terminal domain-like"/>
    <property type="match status" value="1"/>
</dbReference>
<dbReference type="GO" id="GO:0004364">
    <property type="term" value="F:glutathione transferase activity"/>
    <property type="evidence" value="ECO:0007669"/>
    <property type="project" value="UniProtKB-EC"/>
</dbReference>
<dbReference type="SFLD" id="SFLDG01205">
    <property type="entry name" value="AMPS.1"/>
    <property type="match status" value="1"/>
</dbReference>
<sequence length="206" mass="23346">MPSYKLYYFHGRGRAEPARLMLAAAGLPYEDIRIEYEQWPEYKPKMPMGQAPVLEVDGTMICQSVAIARFVAKESGRAGKTNMEQAWADMMADGFVDMLNKMADYVWYEEDEARKAEKKKTFFDTTLPEFLGYFEKLLVANNGGGGFFVGDGLTHAEAFFLCLSDDIIAEKPNVLSPYPKLAALVERIKTYPGIKEWLAKRPQTPF</sequence>
<dbReference type="EMBL" id="OV696700">
    <property type="protein sequence ID" value="CAH1246681.1"/>
    <property type="molecule type" value="Genomic_DNA"/>
</dbReference>
<evidence type="ECO:0000313" key="4">
    <source>
        <dbReference type="EMBL" id="CAH1246681.1"/>
    </source>
</evidence>
<dbReference type="AlphaFoldDB" id="A0A8K0EF63"/>
<dbReference type="EC" id="2.5.1.18" evidence="1"/>
<gene>
    <name evidence="4" type="primary">HPGDS</name>
    <name evidence="4" type="ORF">BLAG_LOCUS8623</name>
</gene>
<dbReference type="OrthoDB" id="414243at2759"/>
<evidence type="ECO:0000313" key="5">
    <source>
        <dbReference type="Proteomes" id="UP000838412"/>
    </source>
</evidence>
<dbReference type="Gene3D" id="1.20.1050.130">
    <property type="match status" value="1"/>
</dbReference>
<organism evidence="4 5">
    <name type="scientific">Branchiostoma lanceolatum</name>
    <name type="common">Common lancelet</name>
    <name type="synonym">Amphioxus lanceolatum</name>
    <dbReference type="NCBI Taxonomy" id="7740"/>
    <lineage>
        <taxon>Eukaryota</taxon>
        <taxon>Metazoa</taxon>
        <taxon>Chordata</taxon>
        <taxon>Cephalochordata</taxon>
        <taxon>Leptocardii</taxon>
        <taxon>Amphioxiformes</taxon>
        <taxon>Branchiostomatidae</taxon>
        <taxon>Branchiostoma</taxon>
    </lineage>
</organism>
<keyword evidence="5" id="KW-1185">Reference proteome</keyword>
<dbReference type="InterPro" id="IPR036282">
    <property type="entry name" value="Glutathione-S-Trfase_C_sf"/>
</dbReference>
<dbReference type="CDD" id="cd03039">
    <property type="entry name" value="GST_N_Sigma_like"/>
    <property type="match status" value="1"/>
</dbReference>
<dbReference type="PANTHER" id="PTHR11571:SF150">
    <property type="entry name" value="GLUTATHIONE S-TRANSFERASE"/>
    <property type="match status" value="1"/>
</dbReference>
<dbReference type="FunFam" id="1.20.1050.10:FF:000030">
    <property type="entry name" value="Glutathione S-transferase S1"/>
    <property type="match status" value="1"/>
</dbReference>
<evidence type="ECO:0000256" key="1">
    <source>
        <dbReference type="ARBA" id="ARBA00012452"/>
    </source>
</evidence>
<dbReference type="InterPro" id="IPR050213">
    <property type="entry name" value="GST_superfamily"/>
</dbReference>
<dbReference type="PROSITE" id="PS50405">
    <property type="entry name" value="GST_CTER"/>
    <property type="match status" value="1"/>
</dbReference>
<protein>
    <recommendedName>
        <fullName evidence="1">glutathione transferase</fullName>
        <ecNumber evidence="1">2.5.1.18</ecNumber>
    </recommendedName>
</protein>
<proteinExistence type="predicted"/>
<dbReference type="GO" id="GO:0006749">
    <property type="term" value="P:glutathione metabolic process"/>
    <property type="evidence" value="ECO:0007669"/>
    <property type="project" value="TreeGrafter"/>
</dbReference>
<dbReference type="Pfam" id="PF02798">
    <property type="entry name" value="GST_N"/>
    <property type="match status" value="1"/>
</dbReference>
<feature type="domain" description="GST C-terminal" evidence="3">
    <location>
        <begin position="81"/>
        <end position="206"/>
    </location>
</feature>
<dbReference type="CDD" id="cd03192">
    <property type="entry name" value="GST_C_Sigma_like"/>
    <property type="match status" value="1"/>
</dbReference>
<reference evidence="4" key="1">
    <citation type="submission" date="2022-01" db="EMBL/GenBank/DDBJ databases">
        <authorList>
            <person name="Braso-Vives M."/>
        </authorList>
    </citation>
    <scope>NUCLEOTIDE SEQUENCE</scope>
</reference>
<dbReference type="SFLD" id="SFLDG00363">
    <property type="entry name" value="AMPS_(cytGST):_Alpha-__Mu-__Pi"/>
    <property type="match status" value="1"/>
</dbReference>
<dbReference type="FunFam" id="3.40.30.10:FF:000035">
    <property type="entry name" value="hematopoietic prostaglandin D synthase"/>
    <property type="match status" value="1"/>
</dbReference>
<dbReference type="InterPro" id="IPR004046">
    <property type="entry name" value="GST_C"/>
</dbReference>
<dbReference type="Proteomes" id="UP000838412">
    <property type="component" value="Chromosome 15"/>
</dbReference>
<evidence type="ECO:0000259" key="2">
    <source>
        <dbReference type="PROSITE" id="PS50404"/>
    </source>
</evidence>
<dbReference type="SFLD" id="SFLDS00019">
    <property type="entry name" value="Glutathione_Transferase_(cytos"/>
    <property type="match status" value="1"/>
</dbReference>
<dbReference type="PANTHER" id="PTHR11571">
    <property type="entry name" value="GLUTATHIONE S-TRANSFERASE"/>
    <property type="match status" value="1"/>
</dbReference>
<dbReference type="InterPro" id="IPR004045">
    <property type="entry name" value="Glutathione_S-Trfase_N"/>
</dbReference>
<dbReference type="PROSITE" id="PS50404">
    <property type="entry name" value="GST_NTER"/>
    <property type="match status" value="1"/>
</dbReference>